<sequence>MNQPKKIKWTTRGDGNYTTSESSDDELMEVIGKECIMKFIKTFGWLPTANESDVHKFFSEDQGFKIAQIFFHDVNGYSRGDCFIEFQNEENVKLAMRKDRQHYGERIIMVSRVDKIDYYRLMYHVEKNKSYADMSFILISGFNEKVTEKDVIEFFGEIPIEKFFLSSKTCKAFIKLKRKTDEETVLIKGHFAKLDGSFVKLQRINGVTFYELTKGMHQGEILNESKVMDENEKLQTYEAPKIDVKDWQNMVEQAHKILKIIQGMVPEDNYIIQAHVENLGNYLNMFNQKFQNDADARQNMIKEIQELRSQKKKKKSNQE</sequence>
<dbReference type="PANTHER" id="PTHR13976">
    <property type="entry name" value="HETEROGENEOUS NUCLEAR RIBONUCLEOPROTEIN-RELATED"/>
    <property type="match status" value="1"/>
</dbReference>
<dbReference type="InterPro" id="IPR012677">
    <property type="entry name" value="Nucleotide-bd_a/b_plait_sf"/>
</dbReference>
<feature type="region of interest" description="Disordered" evidence="4">
    <location>
        <begin position="1"/>
        <end position="21"/>
    </location>
</feature>
<dbReference type="AlphaFoldDB" id="A0A914BVT5"/>
<feature type="domain" description="RRM" evidence="5">
    <location>
        <begin position="36"/>
        <end position="115"/>
    </location>
</feature>
<dbReference type="InterPro" id="IPR050666">
    <property type="entry name" value="ESRP"/>
</dbReference>
<evidence type="ECO:0000256" key="2">
    <source>
        <dbReference type="ARBA" id="ARBA00022884"/>
    </source>
</evidence>
<evidence type="ECO:0000256" key="3">
    <source>
        <dbReference type="PROSITE-ProRule" id="PRU00176"/>
    </source>
</evidence>
<dbReference type="GO" id="GO:0003723">
    <property type="term" value="F:RNA binding"/>
    <property type="evidence" value="ECO:0007669"/>
    <property type="project" value="UniProtKB-UniRule"/>
</dbReference>
<evidence type="ECO:0000259" key="5">
    <source>
        <dbReference type="PROSITE" id="PS50102"/>
    </source>
</evidence>
<reference evidence="7" key="1">
    <citation type="submission" date="2022-11" db="UniProtKB">
        <authorList>
            <consortium name="WormBaseParasite"/>
        </authorList>
    </citation>
    <scope>IDENTIFICATION</scope>
</reference>
<dbReference type="InterPro" id="IPR035979">
    <property type="entry name" value="RBD_domain_sf"/>
</dbReference>
<dbReference type="SUPFAM" id="SSF54928">
    <property type="entry name" value="RNA-binding domain, RBD"/>
    <property type="match status" value="1"/>
</dbReference>
<evidence type="ECO:0000256" key="1">
    <source>
        <dbReference type="ARBA" id="ARBA00022737"/>
    </source>
</evidence>
<keyword evidence="6" id="KW-1185">Reference proteome</keyword>
<evidence type="ECO:0000313" key="7">
    <source>
        <dbReference type="WBParaSite" id="ACRNAN_Path_1110.g4276.t1"/>
    </source>
</evidence>
<dbReference type="Pfam" id="PF00076">
    <property type="entry name" value="RRM_1"/>
    <property type="match status" value="1"/>
</dbReference>
<name>A0A914BVT5_9BILA</name>
<dbReference type="Proteomes" id="UP000887540">
    <property type="component" value="Unplaced"/>
</dbReference>
<protein>
    <submittedName>
        <fullName evidence="7">RRM domain-containing protein</fullName>
    </submittedName>
</protein>
<keyword evidence="1" id="KW-0677">Repeat</keyword>
<dbReference type="SMART" id="SM00360">
    <property type="entry name" value="RRM"/>
    <property type="match status" value="2"/>
</dbReference>
<accession>A0A914BVT5</accession>
<dbReference type="InterPro" id="IPR000504">
    <property type="entry name" value="RRM_dom"/>
</dbReference>
<dbReference type="PROSITE" id="PS50102">
    <property type="entry name" value="RRM"/>
    <property type="match status" value="1"/>
</dbReference>
<dbReference type="Gene3D" id="3.30.70.330">
    <property type="match status" value="1"/>
</dbReference>
<evidence type="ECO:0000256" key="4">
    <source>
        <dbReference type="SAM" id="MobiDB-lite"/>
    </source>
</evidence>
<proteinExistence type="predicted"/>
<keyword evidence="2 3" id="KW-0694">RNA-binding</keyword>
<evidence type="ECO:0000313" key="6">
    <source>
        <dbReference type="Proteomes" id="UP000887540"/>
    </source>
</evidence>
<organism evidence="6 7">
    <name type="scientific">Acrobeloides nanus</name>
    <dbReference type="NCBI Taxonomy" id="290746"/>
    <lineage>
        <taxon>Eukaryota</taxon>
        <taxon>Metazoa</taxon>
        <taxon>Ecdysozoa</taxon>
        <taxon>Nematoda</taxon>
        <taxon>Chromadorea</taxon>
        <taxon>Rhabditida</taxon>
        <taxon>Tylenchina</taxon>
        <taxon>Cephalobomorpha</taxon>
        <taxon>Cephaloboidea</taxon>
        <taxon>Cephalobidae</taxon>
        <taxon>Acrobeloides</taxon>
    </lineage>
</organism>
<dbReference type="WBParaSite" id="ACRNAN_Path_1110.g4276.t1">
    <property type="protein sequence ID" value="ACRNAN_Path_1110.g4276.t1"/>
    <property type="gene ID" value="ACRNAN_Path_1110.g4276"/>
</dbReference>